<dbReference type="RefSeq" id="WP_146963004.1">
    <property type="nucleotide sequence ID" value="NZ_CP042467.1"/>
</dbReference>
<dbReference type="Proteomes" id="UP000321595">
    <property type="component" value="Chromosome"/>
</dbReference>
<keyword evidence="3" id="KW-1185">Reference proteome</keyword>
<gene>
    <name evidence="2" type="ORF">FRD01_21560</name>
</gene>
<organism evidence="2 3">
    <name type="scientific">Microvenator marinus</name>
    <dbReference type="NCBI Taxonomy" id="2600177"/>
    <lineage>
        <taxon>Bacteria</taxon>
        <taxon>Deltaproteobacteria</taxon>
        <taxon>Bradymonadales</taxon>
        <taxon>Microvenatoraceae</taxon>
        <taxon>Microvenator</taxon>
    </lineage>
</organism>
<keyword evidence="1" id="KW-1133">Transmembrane helix</keyword>
<evidence type="ECO:0000313" key="3">
    <source>
        <dbReference type="Proteomes" id="UP000321595"/>
    </source>
</evidence>
<feature type="transmembrane region" description="Helical" evidence="1">
    <location>
        <begin position="354"/>
        <end position="371"/>
    </location>
</feature>
<evidence type="ECO:0000313" key="2">
    <source>
        <dbReference type="EMBL" id="QED29771.1"/>
    </source>
</evidence>
<feature type="transmembrane region" description="Helical" evidence="1">
    <location>
        <begin position="170"/>
        <end position="203"/>
    </location>
</feature>
<feature type="transmembrane region" description="Helical" evidence="1">
    <location>
        <begin position="278"/>
        <end position="296"/>
    </location>
</feature>
<feature type="transmembrane region" description="Helical" evidence="1">
    <location>
        <begin position="12"/>
        <end position="33"/>
    </location>
</feature>
<sequence length="518" mass="57761">MFSTLLKRIELACTLRTIWLLLPFVLVALGFGLQPLKSWDYWWHLSFGRMVDATGQMPVANHFLYTLDADHPSYVQPWLSQWLLFKGHESLGLAGMLIIRNLGAALAFGLLGVWAARRSGSAMFGSILALFGAAFGFFTISLRSEFLAWPLFLGLMFLAYEVRHCRAKPWWLLAFPLATALWANFHGTFIFAPAMAIAFGIAATLDRTVGSKFSELSVHLNSGPSPFWWFGAAAASILASALNPRGFEVYTYLLASSNPEIRNTVSEWMPTTLTFPDIYGSLFWSGAAAALVLMVKNNRRLDWADLGMLAWMVILVAGQSRFLLFWAVTAPIILAPYVAKPSKVVKETPGLSELTMNAMIIGLMILAAFGAQPWSGQNQLAADLQIAPARTESPGLGLVHLDTPLEAIEALKAEDPATLRLFHDHRYPGFLLFHLLDQTPHQLVFVDNRIELPTQEIWRDLDAIGRGEEWESRLAHWEVNAVVTSTQEHDGLVKAITASAEWQCPISNELWVFCRKER</sequence>
<dbReference type="OrthoDB" id="9786218at2"/>
<feature type="transmembrane region" description="Helical" evidence="1">
    <location>
        <begin position="146"/>
        <end position="163"/>
    </location>
</feature>
<reference evidence="2 3" key="1">
    <citation type="submission" date="2019-08" db="EMBL/GenBank/DDBJ databases">
        <authorList>
            <person name="Liang Q."/>
        </authorList>
    </citation>
    <scope>NUCLEOTIDE SEQUENCE [LARGE SCALE GENOMIC DNA]</scope>
    <source>
        <strain evidence="2 3">V1718</strain>
    </source>
</reference>
<feature type="transmembrane region" description="Helical" evidence="1">
    <location>
        <begin position="308"/>
        <end position="334"/>
    </location>
</feature>
<evidence type="ECO:0000256" key="1">
    <source>
        <dbReference type="SAM" id="Phobius"/>
    </source>
</evidence>
<dbReference type="EMBL" id="CP042467">
    <property type="protein sequence ID" value="QED29771.1"/>
    <property type="molecule type" value="Genomic_DNA"/>
</dbReference>
<proteinExistence type="predicted"/>
<keyword evidence="1" id="KW-0472">Membrane</keyword>
<accession>A0A5B8XXA7</accession>
<keyword evidence="1" id="KW-0812">Transmembrane</keyword>
<feature type="transmembrane region" description="Helical" evidence="1">
    <location>
        <begin position="122"/>
        <end position="140"/>
    </location>
</feature>
<evidence type="ECO:0008006" key="4">
    <source>
        <dbReference type="Google" id="ProtNLM"/>
    </source>
</evidence>
<dbReference type="KEGG" id="bbae:FRD01_21560"/>
<name>A0A5B8XXA7_9DELT</name>
<feature type="transmembrane region" description="Helical" evidence="1">
    <location>
        <begin position="91"/>
        <end position="115"/>
    </location>
</feature>
<dbReference type="AlphaFoldDB" id="A0A5B8XXA7"/>
<protein>
    <recommendedName>
        <fullName evidence="4">Glycosyltransferase RgtA/B/C/D-like domain-containing protein</fullName>
    </recommendedName>
</protein>